<protein>
    <recommendedName>
        <fullName evidence="4">F-box domain-containing protein</fullName>
    </recommendedName>
</protein>
<evidence type="ECO:0000256" key="1">
    <source>
        <dbReference type="SAM" id="MobiDB-lite"/>
    </source>
</evidence>
<comment type="caution">
    <text evidence="2">The sequence shown here is derived from an EMBL/GenBank/DDBJ whole genome shotgun (WGS) entry which is preliminary data.</text>
</comment>
<gene>
    <name evidence="2" type="ORF">BJ322DRAFT_365277</name>
</gene>
<dbReference type="EMBL" id="WIUZ02000019">
    <property type="protein sequence ID" value="KAF9779611.1"/>
    <property type="molecule type" value="Genomic_DNA"/>
</dbReference>
<dbReference type="SUPFAM" id="SSF81383">
    <property type="entry name" value="F-box domain"/>
    <property type="match status" value="1"/>
</dbReference>
<dbReference type="SUPFAM" id="SSF52047">
    <property type="entry name" value="RNI-like"/>
    <property type="match status" value="1"/>
</dbReference>
<dbReference type="AlphaFoldDB" id="A0A9P6H6L7"/>
<dbReference type="CDD" id="cd09917">
    <property type="entry name" value="F-box_SF"/>
    <property type="match status" value="1"/>
</dbReference>
<accession>A0A9P6H6L7</accession>
<dbReference type="Proteomes" id="UP000736335">
    <property type="component" value="Unassembled WGS sequence"/>
</dbReference>
<feature type="compositionally biased region" description="Acidic residues" evidence="1">
    <location>
        <begin position="303"/>
        <end position="323"/>
    </location>
</feature>
<reference evidence="2" key="1">
    <citation type="journal article" date="2020" name="Nat. Commun.">
        <title>Large-scale genome sequencing of mycorrhizal fungi provides insights into the early evolution of symbiotic traits.</title>
        <authorList>
            <person name="Miyauchi S."/>
            <person name="Kiss E."/>
            <person name="Kuo A."/>
            <person name="Drula E."/>
            <person name="Kohler A."/>
            <person name="Sanchez-Garcia M."/>
            <person name="Morin E."/>
            <person name="Andreopoulos B."/>
            <person name="Barry K.W."/>
            <person name="Bonito G."/>
            <person name="Buee M."/>
            <person name="Carver A."/>
            <person name="Chen C."/>
            <person name="Cichocki N."/>
            <person name="Clum A."/>
            <person name="Culley D."/>
            <person name="Crous P.W."/>
            <person name="Fauchery L."/>
            <person name="Girlanda M."/>
            <person name="Hayes R.D."/>
            <person name="Keri Z."/>
            <person name="LaButti K."/>
            <person name="Lipzen A."/>
            <person name="Lombard V."/>
            <person name="Magnuson J."/>
            <person name="Maillard F."/>
            <person name="Murat C."/>
            <person name="Nolan M."/>
            <person name="Ohm R.A."/>
            <person name="Pangilinan J."/>
            <person name="Pereira M.F."/>
            <person name="Perotto S."/>
            <person name="Peter M."/>
            <person name="Pfister S."/>
            <person name="Riley R."/>
            <person name="Sitrit Y."/>
            <person name="Stielow J.B."/>
            <person name="Szollosi G."/>
            <person name="Zifcakova L."/>
            <person name="Stursova M."/>
            <person name="Spatafora J.W."/>
            <person name="Tedersoo L."/>
            <person name="Vaario L.M."/>
            <person name="Yamada A."/>
            <person name="Yan M."/>
            <person name="Wang P."/>
            <person name="Xu J."/>
            <person name="Bruns T."/>
            <person name="Baldrian P."/>
            <person name="Vilgalys R."/>
            <person name="Dunand C."/>
            <person name="Henrissat B."/>
            <person name="Grigoriev I.V."/>
            <person name="Hibbett D."/>
            <person name="Nagy L.G."/>
            <person name="Martin F.M."/>
        </authorList>
    </citation>
    <scope>NUCLEOTIDE SEQUENCE</scope>
    <source>
        <strain evidence="2">UH-Tt-Lm1</strain>
    </source>
</reference>
<name>A0A9P6H6L7_9AGAM</name>
<evidence type="ECO:0008006" key="4">
    <source>
        <dbReference type="Google" id="ProtNLM"/>
    </source>
</evidence>
<sequence length="389" mass="43732">MSLPPELINRILGHLGDDPGSFKAMSMVSKAWAGWCQARLFKSVHLTPPTLKGWLENISPEADGPASHTRTLTLEEYHLIPWINPQYLDFPLTNLASFSDVKSLCLIQWNATLFHGASPEPYFGHFGKSLRVVSLRFCAFDPETLFDFLSLLPNVDDLEIAHPYTHSELPNIIPGVPAVSPSFHGTLSLADLSSGLLVLKALARLPLRFSAIRIKGCPFYEPDAYQLLLRGCRDSLVTLRFEESYRDRPLPDVSLESCNALEEVHVLLLNFLRLPRSLESLFSSITSKKLRKISLTFMDFVDDDDSEDEGDEYEDEDEDEDEWSVPRARTAPWGSLDTILNRLAHQAQDVEGSLTLQLNIRRVGSKPFKCDHLLPKFLGRGGLVDIKCN</sequence>
<evidence type="ECO:0000313" key="2">
    <source>
        <dbReference type="EMBL" id="KAF9779611.1"/>
    </source>
</evidence>
<evidence type="ECO:0000313" key="3">
    <source>
        <dbReference type="Proteomes" id="UP000736335"/>
    </source>
</evidence>
<keyword evidence="3" id="KW-1185">Reference proteome</keyword>
<reference evidence="2" key="2">
    <citation type="submission" date="2020-11" db="EMBL/GenBank/DDBJ databases">
        <authorList>
            <consortium name="DOE Joint Genome Institute"/>
            <person name="Kuo A."/>
            <person name="Miyauchi S."/>
            <person name="Kiss E."/>
            <person name="Drula E."/>
            <person name="Kohler A."/>
            <person name="Sanchez-Garcia M."/>
            <person name="Andreopoulos B."/>
            <person name="Barry K.W."/>
            <person name="Bonito G."/>
            <person name="Buee M."/>
            <person name="Carver A."/>
            <person name="Chen C."/>
            <person name="Cichocki N."/>
            <person name="Clum A."/>
            <person name="Culley D."/>
            <person name="Crous P.W."/>
            <person name="Fauchery L."/>
            <person name="Girlanda M."/>
            <person name="Hayes R."/>
            <person name="Keri Z."/>
            <person name="Labutti K."/>
            <person name="Lipzen A."/>
            <person name="Lombard V."/>
            <person name="Magnuson J."/>
            <person name="Maillard F."/>
            <person name="Morin E."/>
            <person name="Murat C."/>
            <person name="Nolan M."/>
            <person name="Ohm R."/>
            <person name="Pangilinan J."/>
            <person name="Pereira M."/>
            <person name="Perotto S."/>
            <person name="Peter M."/>
            <person name="Riley R."/>
            <person name="Sitrit Y."/>
            <person name="Stielow B."/>
            <person name="Szollosi G."/>
            <person name="Zifcakova L."/>
            <person name="Stursova M."/>
            <person name="Spatafora J.W."/>
            <person name="Tedersoo L."/>
            <person name="Vaario L.-M."/>
            <person name="Yamada A."/>
            <person name="Yan M."/>
            <person name="Wang P."/>
            <person name="Xu J."/>
            <person name="Bruns T."/>
            <person name="Baldrian P."/>
            <person name="Vilgalys R."/>
            <person name="Henrissat B."/>
            <person name="Grigoriev I.V."/>
            <person name="Hibbett D."/>
            <person name="Nagy L.G."/>
            <person name="Martin F.M."/>
        </authorList>
    </citation>
    <scope>NUCLEOTIDE SEQUENCE</scope>
    <source>
        <strain evidence="2">UH-Tt-Lm1</strain>
    </source>
</reference>
<feature type="region of interest" description="Disordered" evidence="1">
    <location>
        <begin position="303"/>
        <end position="327"/>
    </location>
</feature>
<proteinExistence type="predicted"/>
<dbReference type="InterPro" id="IPR036047">
    <property type="entry name" value="F-box-like_dom_sf"/>
</dbReference>
<organism evidence="2 3">
    <name type="scientific">Thelephora terrestris</name>
    <dbReference type="NCBI Taxonomy" id="56493"/>
    <lineage>
        <taxon>Eukaryota</taxon>
        <taxon>Fungi</taxon>
        <taxon>Dikarya</taxon>
        <taxon>Basidiomycota</taxon>
        <taxon>Agaricomycotina</taxon>
        <taxon>Agaricomycetes</taxon>
        <taxon>Thelephorales</taxon>
        <taxon>Thelephoraceae</taxon>
        <taxon>Thelephora</taxon>
    </lineage>
</organism>
<dbReference type="OrthoDB" id="2788229at2759"/>